<sequence length="115" mass="12258">MKLPPCLMALIAALLAHSALGQTWVPLIDEESSSTDEFYDDEDLFSGSGSGFPEMKVNPTEMGVSFTTEAPLPLSTTQATGPAPSAPPVAQPSPKKKTLTSFLPHYPLRERGRVG</sequence>
<gene>
    <name evidence="3" type="ORF">J4Q44_G00065460</name>
</gene>
<keyword evidence="2" id="KW-0732">Signal</keyword>
<proteinExistence type="predicted"/>
<dbReference type="EMBL" id="JAGTTL010000004">
    <property type="protein sequence ID" value="KAK6324207.1"/>
    <property type="molecule type" value="Genomic_DNA"/>
</dbReference>
<evidence type="ECO:0000313" key="4">
    <source>
        <dbReference type="Proteomes" id="UP001356427"/>
    </source>
</evidence>
<dbReference type="Proteomes" id="UP001356427">
    <property type="component" value="Unassembled WGS sequence"/>
</dbReference>
<dbReference type="AlphaFoldDB" id="A0AAN8MCX1"/>
<feature type="region of interest" description="Disordered" evidence="1">
    <location>
        <begin position="39"/>
        <end position="58"/>
    </location>
</feature>
<evidence type="ECO:0000256" key="2">
    <source>
        <dbReference type="SAM" id="SignalP"/>
    </source>
</evidence>
<feature type="signal peptide" evidence="2">
    <location>
        <begin position="1"/>
        <end position="21"/>
    </location>
</feature>
<reference evidence="3 4" key="1">
    <citation type="submission" date="2021-04" db="EMBL/GenBank/DDBJ databases">
        <authorList>
            <person name="De Guttry C."/>
            <person name="Zahm M."/>
            <person name="Klopp C."/>
            <person name="Cabau C."/>
            <person name="Louis A."/>
            <person name="Berthelot C."/>
            <person name="Parey E."/>
            <person name="Roest Crollius H."/>
            <person name="Montfort J."/>
            <person name="Robinson-Rechavi M."/>
            <person name="Bucao C."/>
            <person name="Bouchez O."/>
            <person name="Gislard M."/>
            <person name="Lluch J."/>
            <person name="Milhes M."/>
            <person name="Lampietro C."/>
            <person name="Lopez Roques C."/>
            <person name="Donnadieu C."/>
            <person name="Braasch I."/>
            <person name="Desvignes T."/>
            <person name="Postlethwait J."/>
            <person name="Bobe J."/>
            <person name="Wedekind C."/>
            <person name="Guiguen Y."/>
        </authorList>
    </citation>
    <scope>NUCLEOTIDE SEQUENCE [LARGE SCALE GENOMIC DNA]</scope>
    <source>
        <strain evidence="3">Cs_M1</strain>
        <tissue evidence="3">Blood</tissue>
    </source>
</reference>
<feature type="region of interest" description="Disordered" evidence="1">
    <location>
        <begin position="72"/>
        <end position="115"/>
    </location>
</feature>
<keyword evidence="4" id="KW-1185">Reference proteome</keyword>
<evidence type="ECO:0000256" key="1">
    <source>
        <dbReference type="SAM" id="MobiDB-lite"/>
    </source>
</evidence>
<comment type="caution">
    <text evidence="3">The sequence shown here is derived from an EMBL/GenBank/DDBJ whole genome shotgun (WGS) entry which is preliminary data.</text>
</comment>
<feature type="chain" id="PRO_5042985767" evidence="2">
    <location>
        <begin position="22"/>
        <end position="115"/>
    </location>
</feature>
<protein>
    <submittedName>
        <fullName evidence="3">Uncharacterized protein</fullName>
    </submittedName>
</protein>
<accession>A0AAN8MCX1</accession>
<organism evidence="3 4">
    <name type="scientific">Coregonus suidteri</name>
    <dbReference type="NCBI Taxonomy" id="861788"/>
    <lineage>
        <taxon>Eukaryota</taxon>
        <taxon>Metazoa</taxon>
        <taxon>Chordata</taxon>
        <taxon>Craniata</taxon>
        <taxon>Vertebrata</taxon>
        <taxon>Euteleostomi</taxon>
        <taxon>Actinopterygii</taxon>
        <taxon>Neopterygii</taxon>
        <taxon>Teleostei</taxon>
        <taxon>Protacanthopterygii</taxon>
        <taxon>Salmoniformes</taxon>
        <taxon>Salmonidae</taxon>
        <taxon>Coregoninae</taxon>
        <taxon>Coregonus</taxon>
    </lineage>
</organism>
<evidence type="ECO:0000313" key="3">
    <source>
        <dbReference type="EMBL" id="KAK6324207.1"/>
    </source>
</evidence>
<name>A0AAN8MCX1_9TELE</name>